<protein>
    <submittedName>
        <fullName evidence="3">Uncharacterized protein</fullName>
    </submittedName>
</protein>
<feature type="region of interest" description="Disordered" evidence="1">
    <location>
        <begin position="35"/>
        <end position="55"/>
    </location>
</feature>
<dbReference type="WBParaSite" id="PEQ_0001167301-mRNA-1">
    <property type="protein sequence ID" value="PEQ_0001167301-mRNA-1"/>
    <property type="gene ID" value="PEQ_0001167301"/>
</dbReference>
<evidence type="ECO:0000256" key="1">
    <source>
        <dbReference type="SAM" id="MobiDB-lite"/>
    </source>
</evidence>
<proteinExistence type="predicted"/>
<dbReference type="AlphaFoldDB" id="A0A914RZB8"/>
<dbReference type="Proteomes" id="UP000887564">
    <property type="component" value="Unplaced"/>
</dbReference>
<name>A0A914RZB8_PAREQ</name>
<accession>A0A914RZB8</accession>
<reference evidence="3" key="1">
    <citation type="submission" date="2022-11" db="UniProtKB">
        <authorList>
            <consortium name="WormBaseParasite"/>
        </authorList>
    </citation>
    <scope>IDENTIFICATION</scope>
</reference>
<sequence>MVRRRIVWSILSADKMMLLQKHLDQAFLGSEIAPDEDHSRRSAMEREYSRIKSNN</sequence>
<evidence type="ECO:0000313" key="2">
    <source>
        <dbReference type="Proteomes" id="UP000887564"/>
    </source>
</evidence>
<keyword evidence="2" id="KW-1185">Reference proteome</keyword>
<evidence type="ECO:0000313" key="3">
    <source>
        <dbReference type="WBParaSite" id="PEQ_0001167301-mRNA-1"/>
    </source>
</evidence>
<organism evidence="2 3">
    <name type="scientific">Parascaris equorum</name>
    <name type="common">Equine roundworm</name>
    <dbReference type="NCBI Taxonomy" id="6256"/>
    <lineage>
        <taxon>Eukaryota</taxon>
        <taxon>Metazoa</taxon>
        <taxon>Ecdysozoa</taxon>
        <taxon>Nematoda</taxon>
        <taxon>Chromadorea</taxon>
        <taxon>Rhabditida</taxon>
        <taxon>Spirurina</taxon>
        <taxon>Ascaridomorpha</taxon>
        <taxon>Ascaridoidea</taxon>
        <taxon>Ascarididae</taxon>
        <taxon>Parascaris</taxon>
    </lineage>
</organism>